<evidence type="ECO:0000313" key="2">
    <source>
        <dbReference type="EMBL" id="KAG2611827.1"/>
    </source>
</evidence>
<feature type="compositionally biased region" description="Basic and acidic residues" evidence="1">
    <location>
        <begin position="138"/>
        <end position="150"/>
    </location>
</feature>
<feature type="compositionally biased region" description="Basic and acidic residues" evidence="1">
    <location>
        <begin position="169"/>
        <end position="181"/>
    </location>
</feature>
<dbReference type="AlphaFoldDB" id="A0A8T0TNZ1"/>
<reference evidence="2" key="1">
    <citation type="submission" date="2020-05" db="EMBL/GenBank/DDBJ databases">
        <title>WGS assembly of Panicum virgatum.</title>
        <authorList>
            <person name="Lovell J.T."/>
            <person name="Jenkins J."/>
            <person name="Shu S."/>
            <person name="Juenger T.E."/>
            <person name="Schmutz J."/>
        </authorList>
    </citation>
    <scope>NUCLEOTIDE SEQUENCE</scope>
    <source>
        <strain evidence="2">AP13</strain>
    </source>
</reference>
<sequence length="181" mass="19818">MKDHADELCACQQPRTAAQRAGERRPSAQANGTQLQYLCSVKARCVFRSIACVHWSSKGKADSTTKKNKRKARGRAEARATAIWARERSGGRADSRPPRRIRALRALRAGLRRAAPEDGGGLAAPRGRREVACAAPHGRKEGSAPRRARGEQQAARRRFGGTIAEGEEPLPRREGEGRCFL</sequence>
<protein>
    <submittedName>
        <fullName evidence="2">Uncharacterized protein</fullName>
    </submittedName>
</protein>
<name>A0A8T0TNZ1_PANVG</name>
<proteinExistence type="predicted"/>
<gene>
    <name evidence="2" type="ORF">PVAP13_4KG109405</name>
</gene>
<accession>A0A8T0TNZ1</accession>
<dbReference type="EMBL" id="CM029043">
    <property type="protein sequence ID" value="KAG2611827.1"/>
    <property type="molecule type" value="Genomic_DNA"/>
</dbReference>
<keyword evidence="3" id="KW-1185">Reference proteome</keyword>
<dbReference type="Proteomes" id="UP000823388">
    <property type="component" value="Chromosome 4K"/>
</dbReference>
<comment type="caution">
    <text evidence="2">The sequence shown here is derived from an EMBL/GenBank/DDBJ whole genome shotgun (WGS) entry which is preliminary data.</text>
</comment>
<evidence type="ECO:0000256" key="1">
    <source>
        <dbReference type="SAM" id="MobiDB-lite"/>
    </source>
</evidence>
<evidence type="ECO:0000313" key="3">
    <source>
        <dbReference type="Proteomes" id="UP000823388"/>
    </source>
</evidence>
<feature type="region of interest" description="Disordered" evidence="1">
    <location>
        <begin position="133"/>
        <end position="181"/>
    </location>
</feature>
<feature type="region of interest" description="Disordered" evidence="1">
    <location>
        <begin position="57"/>
        <end position="79"/>
    </location>
</feature>
<organism evidence="2 3">
    <name type="scientific">Panicum virgatum</name>
    <name type="common">Blackwell switchgrass</name>
    <dbReference type="NCBI Taxonomy" id="38727"/>
    <lineage>
        <taxon>Eukaryota</taxon>
        <taxon>Viridiplantae</taxon>
        <taxon>Streptophyta</taxon>
        <taxon>Embryophyta</taxon>
        <taxon>Tracheophyta</taxon>
        <taxon>Spermatophyta</taxon>
        <taxon>Magnoliopsida</taxon>
        <taxon>Liliopsida</taxon>
        <taxon>Poales</taxon>
        <taxon>Poaceae</taxon>
        <taxon>PACMAD clade</taxon>
        <taxon>Panicoideae</taxon>
        <taxon>Panicodae</taxon>
        <taxon>Paniceae</taxon>
        <taxon>Panicinae</taxon>
        <taxon>Panicum</taxon>
        <taxon>Panicum sect. Hiantes</taxon>
    </lineage>
</organism>